<comment type="subunit">
    <text evidence="7">Homoheptamer.</text>
</comment>
<dbReference type="GO" id="GO:0008381">
    <property type="term" value="F:mechanosensitive monoatomic ion channel activity"/>
    <property type="evidence" value="ECO:0007669"/>
    <property type="project" value="InterPro"/>
</dbReference>
<evidence type="ECO:0000259" key="9">
    <source>
        <dbReference type="Pfam" id="PF00924"/>
    </source>
</evidence>
<dbReference type="GO" id="GO:0005886">
    <property type="term" value="C:plasma membrane"/>
    <property type="evidence" value="ECO:0007669"/>
    <property type="project" value="UniProtKB-SubCell"/>
</dbReference>
<feature type="domain" description="Mechanosensitive ion channel MscS C-terminal" evidence="10">
    <location>
        <begin position="183"/>
        <end position="265"/>
    </location>
</feature>
<dbReference type="EMBL" id="WURB01000005">
    <property type="protein sequence ID" value="MXQ11750.1"/>
    <property type="molecule type" value="Genomic_DNA"/>
</dbReference>
<dbReference type="RefSeq" id="WP_160884325.1">
    <property type="nucleotide sequence ID" value="NZ_WURB01000005.1"/>
</dbReference>
<feature type="region of interest" description="Disordered" evidence="8">
    <location>
        <begin position="280"/>
        <end position="330"/>
    </location>
</feature>
<protein>
    <recommendedName>
        <fullName evidence="7">Small-conductance mechanosensitive channel</fullName>
    </recommendedName>
</protein>
<evidence type="ECO:0000256" key="1">
    <source>
        <dbReference type="ARBA" id="ARBA00004651"/>
    </source>
</evidence>
<dbReference type="InterPro" id="IPR011014">
    <property type="entry name" value="MscS_channel_TM-2"/>
</dbReference>
<reference evidence="11 12" key="1">
    <citation type="submission" date="2019-12" db="EMBL/GenBank/DDBJ databases">
        <authorList>
            <person name="Yuan C.-G."/>
        </authorList>
    </citation>
    <scope>NUCLEOTIDE SEQUENCE [LARGE SCALE GENOMIC DNA]</scope>
    <source>
        <strain evidence="11 12">KCTC 23863</strain>
    </source>
</reference>
<keyword evidence="7" id="KW-0813">Transport</keyword>
<dbReference type="Gene3D" id="2.30.30.60">
    <property type="match status" value="1"/>
</dbReference>
<comment type="function">
    <text evidence="7">Mechanosensitive channel that participates in the regulation of osmotic pressure changes within the cell, opening in response to stretch forces in the membrane lipid bilayer, without the need for other proteins. Contributes to normal resistance to hypoosmotic shock. Forms an ion channel of 1.0 nanosiemens conductance with a slight preference for anions.</text>
</comment>
<evidence type="ECO:0000256" key="7">
    <source>
        <dbReference type="RuleBase" id="RU369025"/>
    </source>
</evidence>
<feature type="compositionally biased region" description="Basic and acidic residues" evidence="8">
    <location>
        <begin position="314"/>
        <end position="324"/>
    </location>
</feature>
<dbReference type="InterPro" id="IPR006685">
    <property type="entry name" value="MscS_channel_2nd"/>
</dbReference>
<evidence type="ECO:0000256" key="3">
    <source>
        <dbReference type="ARBA" id="ARBA00022475"/>
    </source>
</evidence>
<dbReference type="OrthoDB" id="9814206at2"/>
<gene>
    <name evidence="11" type="ORF">GR328_09830</name>
</gene>
<comment type="subcellular location">
    <subcellularLocation>
        <location evidence="7">Cell inner membrane</location>
        <topology evidence="7">Multi-pass membrane protein</topology>
    </subcellularLocation>
    <subcellularLocation>
        <location evidence="1">Cell membrane</location>
        <topology evidence="1">Multi-pass membrane protein</topology>
    </subcellularLocation>
</comment>
<feature type="domain" description="Mechanosensitive ion channel MscS" evidence="9">
    <location>
        <begin position="109"/>
        <end position="172"/>
    </location>
</feature>
<dbReference type="Gene3D" id="1.10.287.1260">
    <property type="match status" value="1"/>
</dbReference>
<proteinExistence type="inferred from homology"/>
<dbReference type="SUPFAM" id="SSF82689">
    <property type="entry name" value="Mechanosensitive channel protein MscS (YggB), C-terminal domain"/>
    <property type="match status" value="1"/>
</dbReference>
<dbReference type="PANTHER" id="PTHR30221">
    <property type="entry name" value="SMALL-CONDUCTANCE MECHANOSENSITIVE CHANNEL"/>
    <property type="match status" value="1"/>
</dbReference>
<evidence type="ECO:0000256" key="4">
    <source>
        <dbReference type="ARBA" id="ARBA00022692"/>
    </source>
</evidence>
<keyword evidence="5 7" id="KW-1133">Transmembrane helix</keyword>
<feature type="transmembrane region" description="Helical" evidence="7">
    <location>
        <begin position="20"/>
        <end position="47"/>
    </location>
</feature>
<keyword evidence="4 7" id="KW-0812">Transmembrane</keyword>
<dbReference type="InterPro" id="IPR045275">
    <property type="entry name" value="MscS_archaea/bacteria_type"/>
</dbReference>
<accession>A0A7X3SP01</accession>
<evidence type="ECO:0000256" key="5">
    <source>
        <dbReference type="ARBA" id="ARBA00022989"/>
    </source>
</evidence>
<dbReference type="InterPro" id="IPR010920">
    <property type="entry name" value="LSM_dom_sf"/>
</dbReference>
<dbReference type="Proteomes" id="UP000436483">
    <property type="component" value="Unassembled WGS sequence"/>
</dbReference>
<feature type="transmembrane region" description="Helical" evidence="7">
    <location>
        <begin position="59"/>
        <end position="84"/>
    </location>
</feature>
<dbReference type="InterPro" id="IPR023408">
    <property type="entry name" value="MscS_beta-dom_sf"/>
</dbReference>
<dbReference type="SUPFAM" id="SSF82861">
    <property type="entry name" value="Mechanosensitive channel protein MscS (YggB), transmembrane region"/>
    <property type="match status" value="1"/>
</dbReference>
<evidence type="ECO:0000256" key="6">
    <source>
        <dbReference type="ARBA" id="ARBA00023136"/>
    </source>
</evidence>
<dbReference type="AlphaFoldDB" id="A0A7X3SP01"/>
<dbReference type="InterPro" id="IPR011066">
    <property type="entry name" value="MscS_channel_C_sf"/>
</dbReference>
<comment type="similarity">
    <text evidence="2 7">Belongs to the MscS (TC 1.A.23) family.</text>
</comment>
<organism evidence="11 12">
    <name type="scientific">Microvirga makkahensis</name>
    <dbReference type="NCBI Taxonomy" id="1128670"/>
    <lineage>
        <taxon>Bacteria</taxon>
        <taxon>Pseudomonadati</taxon>
        <taxon>Pseudomonadota</taxon>
        <taxon>Alphaproteobacteria</taxon>
        <taxon>Hyphomicrobiales</taxon>
        <taxon>Methylobacteriaceae</taxon>
        <taxon>Microvirga</taxon>
    </lineage>
</organism>
<dbReference type="Gene3D" id="3.30.70.100">
    <property type="match status" value="1"/>
</dbReference>
<name>A0A7X3SP01_9HYPH</name>
<evidence type="ECO:0000313" key="12">
    <source>
        <dbReference type="Proteomes" id="UP000436483"/>
    </source>
</evidence>
<keyword evidence="7" id="KW-0407">Ion channel</keyword>
<feature type="transmembrane region" description="Helical" evidence="7">
    <location>
        <begin position="96"/>
        <end position="122"/>
    </location>
</feature>
<keyword evidence="7" id="KW-0997">Cell inner membrane</keyword>
<reference evidence="11 12" key="2">
    <citation type="submission" date="2020-01" db="EMBL/GenBank/DDBJ databases">
        <title>Microvirga sp. nov., an arsenate reduction bacterium isolated from Tibet hotspring sediments.</title>
        <authorList>
            <person name="Xian W.-D."/>
            <person name="Li W.-J."/>
        </authorList>
    </citation>
    <scope>NUCLEOTIDE SEQUENCE [LARGE SCALE GENOMIC DNA]</scope>
    <source>
        <strain evidence="11 12">KCTC 23863</strain>
    </source>
</reference>
<sequence length="330" mass="36344">METDASITLERIEGFITGFWWILPNLGIALVVFLIFLAVAWGARAGISRFFHHRGRPDLAALLAGFTRWSIIALGLLVVATIVFPSVKPADVLATLGIGSIAVGFAFKDILQNWLAGLLLLLRRPFRQGDQIVVGKHEGTVERIEARATLIRTYDGKRVIIPNSSVYTESVTVNTAFEQRRSEYDVGIGYGDDVKKACDVIRNAIEGLSGISNNPAPEAIPWELAGSSINIKVRWWTDPHQADVVHARGHVIQAVRQALGEAGIDLPFPTNVVLLHDQTEEVDGDRTRQREGWPAGDNPPAPRHLNAGTVTDGGEQRRVEEAPRPTRRRH</sequence>
<comment type="caution">
    <text evidence="11">The sequence shown here is derived from an EMBL/GenBank/DDBJ whole genome shotgun (WGS) entry which is preliminary data.</text>
</comment>
<keyword evidence="6 7" id="KW-0472">Membrane</keyword>
<evidence type="ECO:0000313" key="11">
    <source>
        <dbReference type="EMBL" id="MXQ11750.1"/>
    </source>
</evidence>
<dbReference type="PANTHER" id="PTHR30221:SF1">
    <property type="entry name" value="SMALL-CONDUCTANCE MECHANOSENSITIVE CHANNEL"/>
    <property type="match status" value="1"/>
</dbReference>
<evidence type="ECO:0000256" key="2">
    <source>
        <dbReference type="ARBA" id="ARBA00008017"/>
    </source>
</evidence>
<evidence type="ECO:0000259" key="10">
    <source>
        <dbReference type="Pfam" id="PF21082"/>
    </source>
</evidence>
<keyword evidence="12" id="KW-1185">Reference proteome</keyword>
<dbReference type="InterPro" id="IPR049278">
    <property type="entry name" value="MS_channel_C"/>
</dbReference>
<comment type="caution">
    <text evidence="7">Lacks conserved residue(s) required for the propagation of feature annotation.</text>
</comment>
<dbReference type="SUPFAM" id="SSF50182">
    <property type="entry name" value="Sm-like ribonucleoproteins"/>
    <property type="match status" value="1"/>
</dbReference>
<keyword evidence="7" id="KW-0406">Ion transport</keyword>
<keyword evidence="3" id="KW-1003">Cell membrane</keyword>
<dbReference type="Pfam" id="PF00924">
    <property type="entry name" value="MS_channel_2nd"/>
    <property type="match status" value="1"/>
</dbReference>
<evidence type="ECO:0000256" key="8">
    <source>
        <dbReference type="SAM" id="MobiDB-lite"/>
    </source>
</evidence>
<dbReference type="Pfam" id="PF21082">
    <property type="entry name" value="MS_channel_3rd"/>
    <property type="match status" value="1"/>
</dbReference>